<name>A0A0V1Q217_9ASCO</name>
<dbReference type="GeneID" id="26838785"/>
<keyword evidence="2" id="KW-0813">Transport</keyword>
<comment type="caution">
    <text evidence="8">The sequence shown here is derived from an EMBL/GenBank/DDBJ whole genome shotgun (WGS) entry which is preliminary data.</text>
</comment>
<dbReference type="AlphaFoldDB" id="A0A0V1Q217"/>
<keyword evidence="3" id="KW-1000">Mitochondrion outer membrane</keyword>
<evidence type="ECO:0000256" key="6">
    <source>
        <dbReference type="ARBA" id="ARBA00023136"/>
    </source>
</evidence>
<evidence type="ECO:0000313" key="9">
    <source>
        <dbReference type="Proteomes" id="UP000054251"/>
    </source>
</evidence>
<keyword evidence="6" id="KW-0472">Membrane</keyword>
<dbReference type="Proteomes" id="UP000054251">
    <property type="component" value="Unassembled WGS sequence"/>
</dbReference>
<evidence type="ECO:0000256" key="3">
    <source>
        <dbReference type="ARBA" id="ARBA00022787"/>
    </source>
</evidence>
<dbReference type="EMBL" id="LMYN01000026">
    <property type="protein sequence ID" value="KSA02503.1"/>
    <property type="molecule type" value="Genomic_DNA"/>
</dbReference>
<dbReference type="InterPro" id="IPR019564">
    <property type="entry name" value="Sam37/metaxin_N"/>
</dbReference>
<evidence type="ECO:0000256" key="2">
    <source>
        <dbReference type="ARBA" id="ARBA00022448"/>
    </source>
</evidence>
<dbReference type="GO" id="GO:0015031">
    <property type="term" value="P:protein transport"/>
    <property type="evidence" value="ECO:0007669"/>
    <property type="project" value="UniProtKB-KW"/>
</dbReference>
<feature type="domain" description="Mitochondrial outer membrane transport complex Sam37/metaxin N-terminal" evidence="7">
    <location>
        <begin position="20"/>
        <end position="160"/>
    </location>
</feature>
<reference evidence="8 9" key="1">
    <citation type="submission" date="2015-11" db="EMBL/GenBank/DDBJ databases">
        <title>The genome of Debaryomyces fabryi.</title>
        <authorList>
            <person name="Tafer H."/>
            <person name="Lopandic K."/>
        </authorList>
    </citation>
    <scope>NUCLEOTIDE SEQUENCE [LARGE SCALE GENOMIC DNA]</scope>
    <source>
        <strain evidence="8 9">CBS 789</strain>
    </source>
</reference>
<gene>
    <name evidence="8" type="ORF">AC631_01776</name>
</gene>
<dbReference type="PANTHER" id="PTHR12289:SF41">
    <property type="entry name" value="FAILED AXON CONNECTIONS-RELATED"/>
    <property type="match status" value="1"/>
</dbReference>
<keyword evidence="5" id="KW-0496">Mitochondrion</keyword>
<keyword evidence="9" id="KW-1185">Reference proteome</keyword>
<evidence type="ECO:0000259" key="7">
    <source>
        <dbReference type="Pfam" id="PF10568"/>
    </source>
</evidence>
<evidence type="ECO:0000256" key="4">
    <source>
        <dbReference type="ARBA" id="ARBA00022927"/>
    </source>
</evidence>
<evidence type="ECO:0000313" key="8">
    <source>
        <dbReference type="EMBL" id="KSA02503.1"/>
    </source>
</evidence>
<proteinExistence type="predicted"/>
<dbReference type="InterPro" id="IPR050931">
    <property type="entry name" value="Mito_Protein_Transport_Metaxin"/>
</dbReference>
<evidence type="ECO:0000256" key="1">
    <source>
        <dbReference type="ARBA" id="ARBA00004294"/>
    </source>
</evidence>
<sequence length="361" mass="41809">MIELHVWGHDSSISVISPECLASSWLLNLHLKPQNIPFKIVTSSNTNLSETDKLPLLLVPNDESTNDRYEGFQNISQYISRNFNTEYTSENDVKYLPNQKLSSAEQKLINSSLTSFIENKIHNINQYNLYINTKNYEKYTRKLFQKFFPFPMMYNQPLKFYHAAQRQVQVIGLNSNNPGFFSISGSDAVAQTEYFNDENDDEDVEGDPVAISSLHEKQLLAKSKRKDLLKESKNSLKCLNLVNEYIDYIVLLYQELNASNKPDEFSYLFSNTKDGPSNAISSSELLLFAYIHSLCLPELPDKFIANYLTLKYPKFLAFIYDTTTKLNERLYKDKSIFREPQGIEVPNLWNELKYSTGYVKY</sequence>
<dbReference type="GO" id="GO:0007005">
    <property type="term" value="P:mitochondrion organization"/>
    <property type="evidence" value="ECO:0007669"/>
    <property type="project" value="TreeGrafter"/>
</dbReference>
<organism evidence="8 9">
    <name type="scientific">Debaryomyces fabryi</name>
    <dbReference type="NCBI Taxonomy" id="58627"/>
    <lineage>
        <taxon>Eukaryota</taxon>
        <taxon>Fungi</taxon>
        <taxon>Dikarya</taxon>
        <taxon>Ascomycota</taxon>
        <taxon>Saccharomycotina</taxon>
        <taxon>Pichiomycetes</taxon>
        <taxon>Debaryomycetaceae</taxon>
        <taxon>Debaryomyces</taxon>
    </lineage>
</organism>
<dbReference type="PANTHER" id="PTHR12289">
    <property type="entry name" value="METAXIN RELATED"/>
    <property type="match status" value="1"/>
</dbReference>
<accession>A0A0V1Q217</accession>
<dbReference type="OrthoDB" id="5835136at2759"/>
<keyword evidence="4" id="KW-0653">Protein transport</keyword>
<comment type="subcellular location">
    <subcellularLocation>
        <location evidence="1">Mitochondrion outer membrane</location>
    </subcellularLocation>
</comment>
<dbReference type="Pfam" id="PF10568">
    <property type="entry name" value="Tom37"/>
    <property type="match status" value="1"/>
</dbReference>
<dbReference type="RefSeq" id="XP_015468605.1">
    <property type="nucleotide sequence ID" value="XM_015610606.1"/>
</dbReference>
<dbReference type="GO" id="GO:0001401">
    <property type="term" value="C:SAM complex"/>
    <property type="evidence" value="ECO:0007669"/>
    <property type="project" value="InterPro"/>
</dbReference>
<evidence type="ECO:0000256" key="5">
    <source>
        <dbReference type="ARBA" id="ARBA00023128"/>
    </source>
</evidence>
<protein>
    <recommendedName>
        <fullName evidence="7">Mitochondrial outer membrane transport complex Sam37/metaxin N-terminal domain-containing protein</fullName>
    </recommendedName>
</protein>